<feature type="region of interest" description="Disordered" evidence="13">
    <location>
        <begin position="1"/>
        <end position="225"/>
    </location>
</feature>
<feature type="non-terminal residue" evidence="17">
    <location>
        <position position="1618"/>
    </location>
</feature>
<dbReference type="GO" id="GO:0008289">
    <property type="term" value="F:lipid binding"/>
    <property type="evidence" value="ECO:0007669"/>
    <property type="project" value="UniProtKB-KW"/>
</dbReference>
<keyword evidence="2" id="KW-0813">Transport</keyword>
<dbReference type="GO" id="GO:0015031">
    <property type="term" value="P:protein transport"/>
    <property type="evidence" value="ECO:0007669"/>
    <property type="project" value="UniProtKB-KW"/>
</dbReference>
<organism evidence="17 18">
    <name type="scientific">Clonorchis sinensis</name>
    <name type="common">Chinese liver fluke</name>
    <dbReference type="NCBI Taxonomy" id="79923"/>
    <lineage>
        <taxon>Eukaryota</taxon>
        <taxon>Metazoa</taxon>
        <taxon>Spiralia</taxon>
        <taxon>Lophotrochozoa</taxon>
        <taxon>Platyhelminthes</taxon>
        <taxon>Trematoda</taxon>
        <taxon>Digenea</taxon>
        <taxon>Opisthorchiida</taxon>
        <taxon>Opisthorchiata</taxon>
        <taxon>Opisthorchiidae</taxon>
        <taxon>Clonorchis</taxon>
    </lineage>
</organism>
<keyword evidence="12" id="KW-0175">Coiled coil</keyword>
<evidence type="ECO:0000256" key="13">
    <source>
        <dbReference type="SAM" id="MobiDB-lite"/>
    </source>
</evidence>
<reference key="2">
    <citation type="submission" date="2011-10" db="EMBL/GenBank/DDBJ databases">
        <title>The genome and transcriptome sequence of Clonorchis sinensis provide insights into the carcinogenic liver fluke.</title>
        <authorList>
            <person name="Wang X."/>
            <person name="Huang Y."/>
            <person name="Chen W."/>
            <person name="Liu H."/>
            <person name="Guo L."/>
            <person name="Chen Y."/>
            <person name="Luo F."/>
            <person name="Zhou W."/>
            <person name="Sun J."/>
            <person name="Mao Q."/>
            <person name="Liang P."/>
            <person name="Zhou C."/>
            <person name="Tian Y."/>
            <person name="Men J."/>
            <person name="Lv X."/>
            <person name="Huang L."/>
            <person name="Zhou J."/>
            <person name="Hu Y."/>
            <person name="Li R."/>
            <person name="Zhang F."/>
            <person name="Lei H."/>
            <person name="Li X."/>
            <person name="Hu X."/>
            <person name="Liang C."/>
            <person name="Xu J."/>
            <person name="Wu Z."/>
            <person name="Yu X."/>
        </authorList>
    </citation>
    <scope>NUCLEOTIDE SEQUENCE</scope>
    <source>
        <strain>Henan</strain>
    </source>
</reference>
<feature type="region of interest" description="Disordered" evidence="13">
    <location>
        <begin position="493"/>
        <end position="516"/>
    </location>
</feature>
<keyword evidence="10" id="KW-0968">Cytoplasmic vesicle</keyword>
<keyword evidence="6" id="KW-0653">Protein transport</keyword>
<dbReference type="FunFam" id="2.30.29.30:FF:000343">
    <property type="entry name" value="Calcium-dependent secretion activator"/>
    <property type="match status" value="1"/>
</dbReference>
<keyword evidence="5" id="KW-0106">Calcium</keyword>
<feature type="domain" description="PH" evidence="14">
    <location>
        <begin position="659"/>
        <end position="764"/>
    </location>
</feature>
<dbReference type="PANTHER" id="PTHR12166:SF8">
    <property type="entry name" value="CALCIUM-DEPENDENT SECRETION ACTIVATOR"/>
    <property type="match status" value="1"/>
</dbReference>
<dbReference type="CDD" id="cd01234">
    <property type="entry name" value="PH_CADPS"/>
    <property type="match status" value="1"/>
</dbReference>
<dbReference type="GO" id="GO:1990504">
    <property type="term" value="P:dense core granule exocytosis"/>
    <property type="evidence" value="ECO:0007669"/>
    <property type="project" value="InterPro"/>
</dbReference>
<feature type="domain" description="MHD1" evidence="16">
    <location>
        <begin position="1072"/>
        <end position="1276"/>
    </location>
</feature>
<dbReference type="SMART" id="SM01145">
    <property type="entry name" value="DUF1041"/>
    <property type="match status" value="1"/>
</dbReference>
<evidence type="ECO:0000256" key="1">
    <source>
        <dbReference type="ARBA" id="ARBA00004156"/>
    </source>
</evidence>
<gene>
    <name evidence="17" type="ORF">CLF_100926</name>
</gene>
<feature type="compositionally biased region" description="Low complexity" evidence="13">
    <location>
        <begin position="776"/>
        <end position="798"/>
    </location>
</feature>
<reference evidence="17" key="1">
    <citation type="journal article" date="2011" name="Genome Biol.">
        <title>The draft genome of the carcinogenic human liver fluke Clonorchis sinensis.</title>
        <authorList>
            <person name="Wang X."/>
            <person name="Chen W."/>
            <person name="Huang Y."/>
            <person name="Sun J."/>
            <person name="Men J."/>
            <person name="Liu H."/>
            <person name="Luo F."/>
            <person name="Guo L."/>
            <person name="Lv X."/>
            <person name="Deng C."/>
            <person name="Zhou C."/>
            <person name="Fan Y."/>
            <person name="Li X."/>
            <person name="Huang L."/>
            <person name="Hu Y."/>
            <person name="Liang C."/>
            <person name="Hu X."/>
            <person name="Xu J."/>
            <person name="Yu X."/>
        </authorList>
    </citation>
    <scope>NUCLEOTIDE SEQUENCE [LARGE SCALE GENOMIC DNA]</scope>
    <source>
        <strain evidence="17">Henan</strain>
    </source>
</reference>
<dbReference type="SMART" id="SM00233">
    <property type="entry name" value="PH"/>
    <property type="match status" value="1"/>
</dbReference>
<dbReference type="GO" id="GO:0030659">
    <property type="term" value="C:cytoplasmic vesicle membrane"/>
    <property type="evidence" value="ECO:0007669"/>
    <property type="project" value="UniProtKB-SubCell"/>
</dbReference>
<evidence type="ECO:0000256" key="6">
    <source>
        <dbReference type="ARBA" id="ARBA00022927"/>
    </source>
</evidence>
<dbReference type="GO" id="GO:0016079">
    <property type="term" value="P:synaptic vesicle exocytosis"/>
    <property type="evidence" value="ECO:0007669"/>
    <property type="project" value="InterPro"/>
</dbReference>
<feature type="compositionally biased region" description="Polar residues" evidence="13">
    <location>
        <begin position="195"/>
        <end position="208"/>
    </location>
</feature>
<dbReference type="InterPro" id="IPR000008">
    <property type="entry name" value="C2_dom"/>
</dbReference>
<dbReference type="Gene3D" id="2.30.29.30">
    <property type="entry name" value="Pleckstrin-homology domain (PH domain)/Phosphotyrosine-binding domain (PTB)"/>
    <property type="match status" value="1"/>
</dbReference>
<evidence type="ECO:0000259" key="14">
    <source>
        <dbReference type="PROSITE" id="PS50003"/>
    </source>
</evidence>
<comment type="subcellular location">
    <subcellularLocation>
        <location evidence="1">Cytoplasmic vesicle membrane</location>
    </subcellularLocation>
    <subcellularLocation>
        <location evidence="11">Synapse</location>
    </subcellularLocation>
</comment>
<dbReference type="PANTHER" id="PTHR12166">
    <property type="entry name" value="CALCIUM-DEPENDENT SECRETION ACTIVATOR"/>
    <property type="match status" value="1"/>
</dbReference>
<evidence type="ECO:0000256" key="7">
    <source>
        <dbReference type="ARBA" id="ARBA00023018"/>
    </source>
</evidence>
<feature type="domain" description="C2" evidence="15">
    <location>
        <begin position="518"/>
        <end position="634"/>
    </location>
</feature>
<sequence>MLDSSSSEEDDGDGGFSGYGSRHVGPTPQNVSAKLHSCRTSVSPSAQHSTSHGGYRNTMDLDEQPFRGSKRANGSAGGATVMSRQTSTPYRNVPPRETCQLTARDGSRYASSFKGYDSVDDSPASRHVSHQPTRTSKLSSQHSVPETEEVDMSSSTASLNAAAPPFNQTATATGTRGSSSYSVNSTSSSPYLDQKISNSPSAASQNQEEMAVPHPQHQQQPTLSKDPAALELEKNEREEQERRRLLQLYVFVVRCIAYPFYSKPPTDLVRRYLKITKQQLTTFKERFQAYLNGELDVVGDEAFTNAIQSYYEIFLRSDRVSSMVRGGGCSMHDFREVFRLNSEHRVRCLPQIEGLNKSNVVSAWMVKFDQICRGGAGPSTVLQKLQVPQPELVMSKEQLYELFQSTLGVKKYEHQILYNALQLDNADEQAAQVRRELDGQLQMVEELSRSRQYPRLVVKEMESLYLEELKKMVGELMLRLEAVPVTKGSSSFQKFKKHSRGQGSTGPSSTASLYRDLSEEPAEVNLKNKLDIQLNFTLEIVVGQVRNLKYLPANKMVYCTMEVEGCEKLQTDLAEAGKPYWGTQGDFTTTQPLPTVKVKLYAESSGILSLDSGRELGRVVLNPTCTGSRQPEWYKLQTAKGVPDDLGIQLTIRMDKPTNLKYCGYLYALGRTAFKKWRRRYVCLIQVSQYTFIMASYKERKSDPLEIMQLEGFTVDFCDVQPDLAATGGKFFFNLVKEGDSVTFATDDSNERQLWIQAIYRATGQTHKPIPPSKEGPAMSSSYASSGLSSTGSRPGLGNRTQGDVDRARKHGLDEFVSVESWRINHAQLFRLLQSRSLEQRMKDPYVSLGWFSPSQMFILDEYCARYGVRGCHRHLCYLSDLLDRAEQGIMIDPALVHYSYAFCCCHVFGNAQDSNIRTVLHEERELFLEIRQRLYALLEKQITEFRYYFPFGRPEGALKLTLSLLERVLMKDTGAPASAEEVREVIRRCLEQAALVNYTRISEYAAIESGRDAGATRTQQHRSKTLTDLIHLAELCIEVLRQNEEHHAEAFAWFHDLLTEHTELFWNFFSADMTGVLETMPPDCWDSFPLFQLLNDYLLSEESLKSGKFHQQLTQMFAPLVVRYVDLMETSIAQSIGVTDGSATETPAAPTSTASGSGFAATALGNVSALTNMGSLVSGAVSGAANAATAAGRAGGGLMAAATAAASAATAAATSGPGFTSNPAPVTSSELLWKLEALQTFIRELHWPDLVFAEHLDNRLKMMAADMIDAAAQRNLVCFETWLKRSSKSTDFILPNECCNMINTVADLKASILKLCTKDTKGEDMHQYHNQIEANLERIQRKMAILLNEKMGSILEGNLVKLARYDVNSLLSSVLSLTKPSDEGGKAYVEFLRANLEQMRQKVSDELYILSFMETWYMTQTRMINDWLIERKGNALSAYQFTCLSTIVKRNYPAYLLVTDIFRHFILTFTLFSDNRFSENYTRFLLLLLLFREETDDGVDDELVHKALAVLCSISAQVHKSFEHVAKRTAQRRLSTGIQSSRAAFARLLNTIPTPAYPAAAAFASPEVRNRNLEESERAVSSITVLVSCILVSDRQHTSMQGNPAYGQERPVVLLDS</sequence>
<protein>
    <submittedName>
        <fullName evidence="17">Calcium-dependent secretion activator 1</fullName>
    </submittedName>
</protein>
<dbReference type="SUPFAM" id="SSF50729">
    <property type="entry name" value="PH domain-like"/>
    <property type="match status" value="1"/>
</dbReference>
<evidence type="ECO:0000256" key="4">
    <source>
        <dbReference type="ARBA" id="ARBA00022723"/>
    </source>
</evidence>
<dbReference type="InterPro" id="IPR011993">
    <property type="entry name" value="PH-like_dom_sf"/>
</dbReference>
<dbReference type="Pfam" id="PF00169">
    <property type="entry name" value="PH"/>
    <property type="match status" value="1"/>
</dbReference>
<dbReference type="Pfam" id="PF25341">
    <property type="entry name" value="C2_CAPS"/>
    <property type="match status" value="1"/>
</dbReference>
<feature type="compositionally biased region" description="Acidic residues" evidence="13">
    <location>
        <begin position="1"/>
        <end position="13"/>
    </location>
</feature>
<feature type="region of interest" description="Disordered" evidence="13">
    <location>
        <begin position="766"/>
        <end position="805"/>
    </location>
</feature>
<dbReference type="Pfam" id="PF06292">
    <property type="entry name" value="MUN"/>
    <property type="match status" value="1"/>
</dbReference>
<evidence type="ECO:0000256" key="9">
    <source>
        <dbReference type="ARBA" id="ARBA00023136"/>
    </source>
</evidence>
<keyword evidence="8" id="KW-0446">Lipid-binding</keyword>
<name>H2KNX7_CLOSI</name>
<evidence type="ECO:0000256" key="8">
    <source>
        <dbReference type="ARBA" id="ARBA00023121"/>
    </source>
</evidence>
<evidence type="ECO:0000256" key="12">
    <source>
        <dbReference type="SAM" id="Coils"/>
    </source>
</evidence>
<keyword evidence="4" id="KW-0479">Metal-binding</keyword>
<keyword evidence="9" id="KW-0472">Membrane</keyword>
<feature type="coiled-coil region" evidence="12">
    <location>
        <begin position="423"/>
        <end position="450"/>
    </location>
</feature>
<keyword evidence="3" id="KW-0268">Exocytosis</keyword>
<keyword evidence="7" id="KW-0770">Synapse</keyword>
<feature type="compositionally biased region" description="Polar residues" evidence="13">
    <location>
        <begin position="501"/>
        <end position="512"/>
    </location>
</feature>
<evidence type="ECO:0000256" key="11">
    <source>
        <dbReference type="ARBA" id="ARBA00034103"/>
    </source>
</evidence>
<dbReference type="PROSITE" id="PS50004">
    <property type="entry name" value="C2"/>
    <property type="match status" value="1"/>
</dbReference>
<dbReference type="PROSITE" id="PS50003">
    <property type="entry name" value="PH_DOMAIN"/>
    <property type="match status" value="1"/>
</dbReference>
<proteinExistence type="predicted"/>
<dbReference type="InterPro" id="IPR010439">
    <property type="entry name" value="MUN_dom"/>
</dbReference>
<dbReference type="GO" id="GO:0046872">
    <property type="term" value="F:metal ion binding"/>
    <property type="evidence" value="ECO:0007669"/>
    <property type="project" value="UniProtKB-KW"/>
</dbReference>
<dbReference type="InterPro" id="IPR014770">
    <property type="entry name" value="Munc13_1"/>
</dbReference>
<dbReference type="Proteomes" id="UP000008909">
    <property type="component" value="Unassembled WGS sequence"/>
</dbReference>
<feature type="compositionally biased region" description="Polar residues" evidence="13">
    <location>
        <begin position="27"/>
        <end position="52"/>
    </location>
</feature>
<evidence type="ECO:0000256" key="10">
    <source>
        <dbReference type="ARBA" id="ARBA00023329"/>
    </source>
</evidence>
<evidence type="ECO:0000313" key="17">
    <source>
        <dbReference type="EMBL" id="GAA28704.2"/>
    </source>
</evidence>
<dbReference type="GO" id="GO:0098793">
    <property type="term" value="C:presynapse"/>
    <property type="evidence" value="ECO:0007669"/>
    <property type="project" value="GOC"/>
</dbReference>
<keyword evidence="18" id="KW-1185">Reference proteome</keyword>
<feature type="compositionally biased region" description="Polar residues" evidence="13">
    <location>
        <begin position="130"/>
        <end position="144"/>
    </location>
</feature>
<evidence type="ECO:0000256" key="2">
    <source>
        <dbReference type="ARBA" id="ARBA00022448"/>
    </source>
</evidence>
<evidence type="ECO:0000256" key="3">
    <source>
        <dbReference type="ARBA" id="ARBA00022483"/>
    </source>
</evidence>
<dbReference type="PROSITE" id="PS51258">
    <property type="entry name" value="MHD1"/>
    <property type="match status" value="1"/>
</dbReference>
<dbReference type="InterPro" id="IPR001849">
    <property type="entry name" value="PH_domain"/>
</dbReference>
<evidence type="ECO:0000259" key="15">
    <source>
        <dbReference type="PROSITE" id="PS50004"/>
    </source>
</evidence>
<evidence type="ECO:0000256" key="5">
    <source>
        <dbReference type="ARBA" id="ARBA00022837"/>
    </source>
</evidence>
<feature type="compositionally biased region" description="Low complexity" evidence="13">
    <location>
        <begin position="169"/>
        <end position="189"/>
    </location>
</feature>
<dbReference type="InterPro" id="IPR057457">
    <property type="entry name" value="CAPS_C2"/>
</dbReference>
<evidence type="ECO:0000259" key="16">
    <source>
        <dbReference type="PROSITE" id="PS51258"/>
    </source>
</evidence>
<dbReference type="InterPro" id="IPR033227">
    <property type="entry name" value="CAPS"/>
</dbReference>
<dbReference type="EMBL" id="DF142859">
    <property type="protein sequence ID" value="GAA28704.2"/>
    <property type="molecule type" value="Genomic_DNA"/>
</dbReference>
<evidence type="ECO:0000313" key="18">
    <source>
        <dbReference type="Proteomes" id="UP000008909"/>
    </source>
</evidence>
<accession>H2KNX7</accession>